<dbReference type="SUPFAM" id="SSF57829">
    <property type="entry name" value="Zn-binding ribosomal proteins"/>
    <property type="match status" value="1"/>
</dbReference>
<dbReference type="Proteomes" id="UP000799766">
    <property type="component" value="Unassembled WGS sequence"/>
</dbReference>
<keyword evidence="10" id="KW-1185">Reference proteome</keyword>
<keyword evidence="8" id="KW-0732">Signal</keyword>
<keyword evidence="5" id="KW-0496">Mitochondrion</keyword>
<accession>A0A6A6PBT0</accession>
<feature type="chain" id="PRO_5025376147" description="Large ribosomal subunit protein bL32m" evidence="8">
    <location>
        <begin position="23"/>
        <end position="141"/>
    </location>
</feature>
<reference evidence="9" key="1">
    <citation type="journal article" date="2020" name="Stud. Mycol.">
        <title>101 Dothideomycetes genomes: a test case for predicting lifestyles and emergence of pathogens.</title>
        <authorList>
            <person name="Haridas S."/>
            <person name="Albert R."/>
            <person name="Binder M."/>
            <person name="Bloem J."/>
            <person name="Labutti K."/>
            <person name="Salamov A."/>
            <person name="Andreopoulos B."/>
            <person name="Baker S."/>
            <person name="Barry K."/>
            <person name="Bills G."/>
            <person name="Bluhm B."/>
            <person name="Cannon C."/>
            <person name="Castanera R."/>
            <person name="Culley D."/>
            <person name="Daum C."/>
            <person name="Ezra D."/>
            <person name="Gonzalez J."/>
            <person name="Henrissat B."/>
            <person name="Kuo A."/>
            <person name="Liang C."/>
            <person name="Lipzen A."/>
            <person name="Lutzoni F."/>
            <person name="Magnuson J."/>
            <person name="Mondo S."/>
            <person name="Nolan M."/>
            <person name="Ohm R."/>
            <person name="Pangilinan J."/>
            <person name="Park H.-J."/>
            <person name="Ramirez L."/>
            <person name="Alfaro M."/>
            <person name="Sun H."/>
            <person name="Tritt A."/>
            <person name="Yoshinaga Y."/>
            <person name="Zwiers L.-H."/>
            <person name="Turgeon B."/>
            <person name="Goodwin S."/>
            <person name="Spatafora J."/>
            <person name="Crous P."/>
            <person name="Grigoriev I."/>
        </authorList>
    </citation>
    <scope>NUCLEOTIDE SEQUENCE</scope>
    <source>
        <strain evidence="9">ATCC 16933</strain>
    </source>
</reference>
<dbReference type="OrthoDB" id="2014905at2759"/>
<evidence type="ECO:0000256" key="7">
    <source>
        <dbReference type="ARBA" id="ARBA00039935"/>
    </source>
</evidence>
<comment type="subcellular location">
    <subcellularLocation>
        <location evidence="1">Mitochondrion</location>
    </subcellularLocation>
</comment>
<dbReference type="Pfam" id="PF01783">
    <property type="entry name" value="Ribosomal_L32p"/>
    <property type="match status" value="1"/>
</dbReference>
<keyword evidence="4" id="KW-0689">Ribosomal protein</keyword>
<proteinExistence type="inferred from homology"/>
<evidence type="ECO:0000256" key="1">
    <source>
        <dbReference type="ARBA" id="ARBA00004173"/>
    </source>
</evidence>
<dbReference type="PANTHER" id="PTHR21026">
    <property type="entry name" value="39S RIBOSOMAL PROTEIN L32, MITOCHONDRIAL"/>
    <property type="match status" value="1"/>
</dbReference>
<dbReference type="GO" id="GO:0006412">
    <property type="term" value="P:translation"/>
    <property type="evidence" value="ECO:0007669"/>
    <property type="project" value="InterPro"/>
</dbReference>
<evidence type="ECO:0000256" key="5">
    <source>
        <dbReference type="ARBA" id="ARBA00023128"/>
    </source>
</evidence>
<evidence type="ECO:0000256" key="2">
    <source>
        <dbReference type="ARBA" id="ARBA00008560"/>
    </source>
</evidence>
<dbReference type="GO" id="GO:0005762">
    <property type="term" value="C:mitochondrial large ribosomal subunit"/>
    <property type="evidence" value="ECO:0007669"/>
    <property type="project" value="TreeGrafter"/>
</dbReference>
<name>A0A6A6PBT0_9PEZI</name>
<dbReference type="InterPro" id="IPR011332">
    <property type="entry name" value="Ribosomal_zn-bd"/>
</dbReference>
<dbReference type="GO" id="GO:0003735">
    <property type="term" value="F:structural constituent of ribosome"/>
    <property type="evidence" value="ECO:0007669"/>
    <property type="project" value="InterPro"/>
</dbReference>
<feature type="signal peptide" evidence="8">
    <location>
        <begin position="1"/>
        <end position="22"/>
    </location>
</feature>
<protein>
    <recommendedName>
        <fullName evidence="7">Large ribosomal subunit protein bL32m</fullName>
    </recommendedName>
</protein>
<evidence type="ECO:0000256" key="3">
    <source>
        <dbReference type="ARBA" id="ARBA00022946"/>
    </source>
</evidence>
<evidence type="ECO:0000256" key="6">
    <source>
        <dbReference type="ARBA" id="ARBA00023274"/>
    </source>
</evidence>
<evidence type="ECO:0000313" key="10">
    <source>
        <dbReference type="Proteomes" id="UP000799766"/>
    </source>
</evidence>
<sequence>MALVRASAAFRLLLSSPPTTTAAAAPALSVPLHLPRLLPSWPRPSSIQPALAVSAPPSVISLPGLLADLWDSVLRAVPKKKTSHMKKRHRQYAGKALKDLTELNKCSGCGRVKRAHVLCPYCVASIKDFWKTGSKPKESEA</sequence>
<dbReference type="InterPro" id="IPR002677">
    <property type="entry name" value="Ribosomal_bL32"/>
</dbReference>
<gene>
    <name evidence="9" type="ORF">BDY21DRAFT_368566</name>
</gene>
<dbReference type="PANTHER" id="PTHR21026:SF2">
    <property type="entry name" value="LARGE RIBOSOMAL SUBUNIT PROTEIN BL32M"/>
    <property type="match status" value="1"/>
</dbReference>
<keyword evidence="6" id="KW-0687">Ribonucleoprotein</keyword>
<evidence type="ECO:0000313" key="9">
    <source>
        <dbReference type="EMBL" id="KAF2461309.1"/>
    </source>
</evidence>
<dbReference type="AlphaFoldDB" id="A0A6A6PBT0"/>
<evidence type="ECO:0000256" key="8">
    <source>
        <dbReference type="SAM" id="SignalP"/>
    </source>
</evidence>
<dbReference type="InterPro" id="IPR051991">
    <property type="entry name" value="Mitoribosomal_protein_bL32"/>
</dbReference>
<evidence type="ECO:0000256" key="4">
    <source>
        <dbReference type="ARBA" id="ARBA00022980"/>
    </source>
</evidence>
<organism evidence="9 10">
    <name type="scientific">Lineolata rhizophorae</name>
    <dbReference type="NCBI Taxonomy" id="578093"/>
    <lineage>
        <taxon>Eukaryota</taxon>
        <taxon>Fungi</taxon>
        <taxon>Dikarya</taxon>
        <taxon>Ascomycota</taxon>
        <taxon>Pezizomycotina</taxon>
        <taxon>Dothideomycetes</taxon>
        <taxon>Dothideomycetes incertae sedis</taxon>
        <taxon>Lineolatales</taxon>
        <taxon>Lineolataceae</taxon>
        <taxon>Lineolata</taxon>
    </lineage>
</organism>
<dbReference type="NCBIfam" id="TIGR01031">
    <property type="entry name" value="rpmF_bact"/>
    <property type="match status" value="1"/>
</dbReference>
<comment type="similarity">
    <text evidence="2">Belongs to the bacterial ribosomal protein bL32 family.</text>
</comment>
<dbReference type="EMBL" id="MU001671">
    <property type="protein sequence ID" value="KAF2461309.1"/>
    <property type="molecule type" value="Genomic_DNA"/>
</dbReference>
<keyword evidence="3" id="KW-0809">Transit peptide</keyword>